<feature type="domain" description="EGF-like" evidence="9">
    <location>
        <begin position="367"/>
        <end position="404"/>
    </location>
</feature>
<comment type="caution">
    <text evidence="8">Lacks conserved residue(s) required for the propagation of feature annotation.</text>
</comment>
<dbReference type="FunFam" id="2.10.25.10:FF:000014">
    <property type="entry name" value="Latent-transforming growth factor beta-binding protein 3"/>
    <property type="match status" value="1"/>
</dbReference>
<dbReference type="InterPro" id="IPR000152">
    <property type="entry name" value="EGF-type_Asp/Asn_hydroxyl_site"/>
</dbReference>
<feature type="domain" description="EGF-like" evidence="9">
    <location>
        <begin position="176"/>
        <end position="213"/>
    </location>
</feature>
<dbReference type="InterPro" id="IPR001881">
    <property type="entry name" value="EGF-like_Ca-bd_dom"/>
</dbReference>
<keyword evidence="5" id="KW-0677">Repeat</keyword>
<evidence type="ECO:0000259" key="9">
    <source>
        <dbReference type="PROSITE" id="PS50026"/>
    </source>
</evidence>
<dbReference type="PROSITE" id="PS50026">
    <property type="entry name" value="EGF_3"/>
    <property type="match status" value="8"/>
</dbReference>
<dbReference type="PANTHER" id="PTHR47333">
    <property type="entry name" value="VON WILLEBRAND FACTOR C AND EGF DOMAIN-CONTAINING PROTEIN"/>
    <property type="match status" value="1"/>
</dbReference>
<gene>
    <name evidence="10" type="ORF">NDU88_000207</name>
</gene>
<dbReference type="GO" id="GO:0005576">
    <property type="term" value="C:extracellular region"/>
    <property type="evidence" value="ECO:0007669"/>
    <property type="project" value="UniProtKB-SubCell"/>
</dbReference>
<reference evidence="10" key="1">
    <citation type="journal article" date="2022" name="bioRxiv">
        <title>Sequencing and chromosome-scale assembly of the giantPleurodeles waltlgenome.</title>
        <authorList>
            <person name="Brown T."/>
            <person name="Elewa A."/>
            <person name="Iarovenko S."/>
            <person name="Subramanian E."/>
            <person name="Araus A.J."/>
            <person name="Petzold A."/>
            <person name="Susuki M."/>
            <person name="Suzuki K.-i.T."/>
            <person name="Hayashi T."/>
            <person name="Toyoda A."/>
            <person name="Oliveira C."/>
            <person name="Osipova E."/>
            <person name="Leigh N.D."/>
            <person name="Simon A."/>
            <person name="Yun M.H."/>
        </authorList>
    </citation>
    <scope>NUCLEOTIDE SEQUENCE</scope>
    <source>
        <strain evidence="10">20211129_DDA</strain>
        <tissue evidence="10">Liver</tissue>
    </source>
</reference>
<dbReference type="SMART" id="SM00179">
    <property type="entry name" value="EGF_CA"/>
    <property type="match status" value="8"/>
</dbReference>
<comment type="caution">
    <text evidence="10">The sequence shown here is derived from an EMBL/GenBank/DDBJ whole genome shotgun (WGS) entry which is preliminary data.</text>
</comment>
<evidence type="ECO:0000313" key="11">
    <source>
        <dbReference type="Proteomes" id="UP001066276"/>
    </source>
</evidence>
<evidence type="ECO:0000256" key="5">
    <source>
        <dbReference type="ARBA" id="ARBA00022737"/>
    </source>
</evidence>
<organism evidence="10 11">
    <name type="scientific">Pleurodeles waltl</name>
    <name type="common">Iberian ribbed newt</name>
    <dbReference type="NCBI Taxonomy" id="8319"/>
    <lineage>
        <taxon>Eukaryota</taxon>
        <taxon>Metazoa</taxon>
        <taxon>Chordata</taxon>
        <taxon>Craniata</taxon>
        <taxon>Vertebrata</taxon>
        <taxon>Euteleostomi</taxon>
        <taxon>Amphibia</taxon>
        <taxon>Batrachia</taxon>
        <taxon>Caudata</taxon>
        <taxon>Salamandroidea</taxon>
        <taxon>Salamandridae</taxon>
        <taxon>Pleurodelinae</taxon>
        <taxon>Pleurodeles</taxon>
    </lineage>
</organism>
<keyword evidence="7" id="KW-0325">Glycoprotein</keyword>
<accession>A0AAV7UPV2</accession>
<evidence type="ECO:0000256" key="6">
    <source>
        <dbReference type="ARBA" id="ARBA00023157"/>
    </source>
</evidence>
<dbReference type="GO" id="GO:0005509">
    <property type="term" value="F:calcium ion binding"/>
    <property type="evidence" value="ECO:0007669"/>
    <property type="project" value="InterPro"/>
</dbReference>
<dbReference type="SUPFAM" id="SSF57196">
    <property type="entry name" value="EGF/Laminin"/>
    <property type="match status" value="2"/>
</dbReference>
<keyword evidence="3 8" id="KW-0245">EGF-like domain</keyword>
<name>A0AAV7UPV2_PLEWA</name>
<dbReference type="InterPro" id="IPR052080">
    <property type="entry name" value="vWF_C/EGF_Fibrillin"/>
</dbReference>
<dbReference type="EMBL" id="JANPWB010000004">
    <property type="protein sequence ID" value="KAJ1190888.1"/>
    <property type="molecule type" value="Genomic_DNA"/>
</dbReference>
<dbReference type="Proteomes" id="UP001066276">
    <property type="component" value="Chromosome 2_2"/>
</dbReference>
<keyword evidence="2" id="KW-0964">Secreted</keyword>
<dbReference type="PROSITE" id="PS01187">
    <property type="entry name" value="EGF_CA"/>
    <property type="match status" value="3"/>
</dbReference>
<evidence type="ECO:0000256" key="8">
    <source>
        <dbReference type="PROSITE-ProRule" id="PRU00076"/>
    </source>
</evidence>
<evidence type="ECO:0000256" key="7">
    <source>
        <dbReference type="ARBA" id="ARBA00023180"/>
    </source>
</evidence>
<feature type="domain" description="EGF-like" evidence="9">
    <location>
        <begin position="127"/>
        <end position="166"/>
    </location>
</feature>
<dbReference type="InterPro" id="IPR009030">
    <property type="entry name" value="Growth_fac_rcpt_cys_sf"/>
</dbReference>
<keyword evidence="6" id="KW-1015">Disulfide bond</keyword>
<dbReference type="AlphaFoldDB" id="A0AAV7UPV2"/>
<dbReference type="Gene3D" id="2.10.25.10">
    <property type="entry name" value="Laminin"/>
    <property type="match status" value="8"/>
</dbReference>
<dbReference type="PROSITE" id="PS00010">
    <property type="entry name" value="ASX_HYDROXYL"/>
    <property type="match status" value="7"/>
</dbReference>
<evidence type="ECO:0000256" key="2">
    <source>
        <dbReference type="ARBA" id="ARBA00022525"/>
    </source>
</evidence>
<keyword evidence="4" id="KW-0732">Signal</keyword>
<dbReference type="InterPro" id="IPR049883">
    <property type="entry name" value="NOTCH1_EGF-like"/>
</dbReference>
<dbReference type="InterPro" id="IPR018097">
    <property type="entry name" value="EGF_Ca-bd_CS"/>
</dbReference>
<proteinExistence type="predicted"/>
<feature type="domain" description="EGF-like" evidence="9">
    <location>
        <begin position="220"/>
        <end position="257"/>
    </location>
</feature>
<evidence type="ECO:0000256" key="3">
    <source>
        <dbReference type="ARBA" id="ARBA00022536"/>
    </source>
</evidence>
<feature type="domain" description="EGF-like" evidence="9">
    <location>
        <begin position="269"/>
        <end position="306"/>
    </location>
</feature>
<protein>
    <recommendedName>
        <fullName evidence="9">EGF-like domain-containing protein</fullName>
    </recommendedName>
</protein>
<dbReference type="Pfam" id="PF07645">
    <property type="entry name" value="EGF_CA"/>
    <property type="match status" value="8"/>
</dbReference>
<keyword evidence="11" id="KW-1185">Reference proteome</keyword>
<feature type="domain" description="EGF-like" evidence="9">
    <location>
        <begin position="318"/>
        <end position="355"/>
    </location>
</feature>
<feature type="domain" description="EGF-like" evidence="9">
    <location>
        <begin position="416"/>
        <end position="453"/>
    </location>
</feature>
<evidence type="ECO:0000313" key="10">
    <source>
        <dbReference type="EMBL" id="KAJ1190888.1"/>
    </source>
</evidence>
<dbReference type="FunFam" id="2.10.25.10:FF:000038">
    <property type="entry name" value="Fibrillin 2"/>
    <property type="match status" value="6"/>
</dbReference>
<evidence type="ECO:0000256" key="4">
    <source>
        <dbReference type="ARBA" id="ARBA00022729"/>
    </source>
</evidence>
<feature type="domain" description="EGF-like" evidence="9">
    <location>
        <begin position="78"/>
        <end position="115"/>
    </location>
</feature>
<dbReference type="CDD" id="cd00054">
    <property type="entry name" value="EGF_CA"/>
    <property type="match status" value="7"/>
</dbReference>
<dbReference type="InterPro" id="IPR000742">
    <property type="entry name" value="EGF"/>
</dbReference>
<dbReference type="SMART" id="SM00181">
    <property type="entry name" value="EGF"/>
    <property type="match status" value="8"/>
</dbReference>
<comment type="subcellular location">
    <subcellularLocation>
        <location evidence="1">Secreted</location>
    </subcellularLocation>
</comment>
<evidence type="ECO:0000256" key="1">
    <source>
        <dbReference type="ARBA" id="ARBA00004613"/>
    </source>
</evidence>
<dbReference type="SUPFAM" id="SSF57184">
    <property type="entry name" value="Growth factor receptor domain"/>
    <property type="match status" value="2"/>
</dbReference>
<sequence>MLPVARAALLGSYSNKCACTLERARRILPQWGRELPYSWFLLLCQKNFTTMGKRAALFLVLLNYLPLTSASSLTAAPDVNECFIASTCPKRATCVNTIGSFYCTCKPGFAVASGEKNFTDSSLSCNAIDECFQNPTVCGPHTKCTSKSIGGYDCSCSEGFSPSDGIWITGRTKCLDIDECRKLSSCPEHSTCHNTNGSFKCICDSGYSWWNQTGRGRCSDIDECVQTLTACGPHSTCTNTVGSYSCSCMPGFINSAEGKQINGTFNCIDIDECVQTLTACGPHSTCTNTVGSYSCSCMPGFINSAEGKQINGTFNCIDIDECVQTLTACGPHSTCTNTVGSYSCSCMPGFINSAEGKQINGTFNCIDIDECVQTLTACGPHSTCTNTVGSYSCSCMPGFINSAEGKQINWTFNCIDIDECVQTLTACGPHSTCTNTVGSYSCSCMPGFINSAEGKQINVFYVKVVYVPGEWYQLQVFRGAAADEGVSNHHSDVKLCVHLPPLVVDMTFEYGS</sequence>
<dbReference type="PANTHER" id="PTHR47333:SF4">
    <property type="entry name" value="EGF-LIKE DOMAIN-CONTAINING PROTEIN"/>
    <property type="match status" value="1"/>
</dbReference>